<dbReference type="Gene3D" id="3.40.30.10">
    <property type="entry name" value="Glutaredoxin"/>
    <property type="match status" value="1"/>
</dbReference>
<proteinExistence type="predicted"/>
<dbReference type="Pfam" id="PF13462">
    <property type="entry name" value="Thioredoxin_4"/>
    <property type="match status" value="1"/>
</dbReference>
<sequence>MRSAIALLPLLALAACGGEGGNASAPVTSSTPVANVAPPAGKQWVDVVSKTAEGGYIQGNPNAPIKLLEYGSRSCPTCGRFAMEGVEPLRQKYISTGKVSYEFRDFLVHGAPDLSLALLNQCAPTEAFFPILDQMFANQEAFYKRTDQLQQSNPQLLQQLQQLPPPQAAAGFAEALGHIEFMKQRGIPDARARQCLGDQKTIEAIAKVNADATNEHGVTGTPSFFINGKPVEAAMWSQVETALQAAGAR</sequence>
<keyword evidence="2" id="KW-0413">Isomerase</keyword>
<reference evidence="2 3" key="1">
    <citation type="submission" date="2017-11" db="EMBL/GenBank/DDBJ databases">
        <title>Complete genome sequence of Sphingomonas sp. Strain Cra20, a psychrotolerant potential plant growth promoting rhizobacteria.</title>
        <authorList>
            <person name="Luo Y."/>
        </authorList>
    </citation>
    <scope>NUCLEOTIDE SEQUENCE [LARGE SCALE GENOMIC DNA]</scope>
    <source>
        <strain evidence="2 3">Cra20</strain>
    </source>
</reference>
<dbReference type="SUPFAM" id="SSF52833">
    <property type="entry name" value="Thioredoxin-like"/>
    <property type="match status" value="1"/>
</dbReference>
<accession>A0A2K8MHP3</accession>
<dbReference type="OrthoDB" id="8478320at2"/>
<dbReference type="AlphaFoldDB" id="A0A2K8MHP3"/>
<dbReference type="KEGG" id="sphc:CVN68_16720"/>
<dbReference type="PROSITE" id="PS51257">
    <property type="entry name" value="PROKAR_LIPOPROTEIN"/>
    <property type="match status" value="1"/>
</dbReference>
<dbReference type="InterPro" id="IPR012336">
    <property type="entry name" value="Thioredoxin-like_fold"/>
</dbReference>
<dbReference type="GO" id="GO:0016853">
    <property type="term" value="F:isomerase activity"/>
    <property type="evidence" value="ECO:0007669"/>
    <property type="project" value="UniProtKB-KW"/>
</dbReference>
<dbReference type="InterPro" id="IPR036249">
    <property type="entry name" value="Thioredoxin-like_sf"/>
</dbReference>
<keyword evidence="3" id="KW-1185">Reference proteome</keyword>
<protein>
    <submittedName>
        <fullName evidence="2">Protein-disulfide isomerase</fullName>
    </submittedName>
</protein>
<dbReference type="CDD" id="cd02972">
    <property type="entry name" value="DsbA_family"/>
    <property type="match status" value="1"/>
</dbReference>
<gene>
    <name evidence="2" type="ORF">CVN68_16720</name>
</gene>
<dbReference type="Proteomes" id="UP000229081">
    <property type="component" value="Chromosome"/>
</dbReference>
<organism evidence="2 3">
    <name type="scientific">Sphingomonas psychrotolerans</name>
    <dbReference type="NCBI Taxonomy" id="1327635"/>
    <lineage>
        <taxon>Bacteria</taxon>
        <taxon>Pseudomonadati</taxon>
        <taxon>Pseudomonadota</taxon>
        <taxon>Alphaproteobacteria</taxon>
        <taxon>Sphingomonadales</taxon>
        <taxon>Sphingomonadaceae</taxon>
        <taxon>Sphingomonas</taxon>
    </lineage>
</organism>
<dbReference type="RefSeq" id="WP_100283209.1">
    <property type="nucleotide sequence ID" value="NZ_CP024923.1"/>
</dbReference>
<dbReference type="Gene3D" id="1.10.40.110">
    <property type="match status" value="1"/>
</dbReference>
<feature type="domain" description="Thioredoxin-like fold" evidence="1">
    <location>
        <begin position="53"/>
        <end position="244"/>
    </location>
</feature>
<dbReference type="EMBL" id="CP024923">
    <property type="protein sequence ID" value="ATY33405.1"/>
    <property type="molecule type" value="Genomic_DNA"/>
</dbReference>
<name>A0A2K8MHP3_9SPHN</name>
<evidence type="ECO:0000259" key="1">
    <source>
        <dbReference type="Pfam" id="PF13462"/>
    </source>
</evidence>
<evidence type="ECO:0000313" key="2">
    <source>
        <dbReference type="EMBL" id="ATY33405.1"/>
    </source>
</evidence>
<evidence type="ECO:0000313" key="3">
    <source>
        <dbReference type="Proteomes" id="UP000229081"/>
    </source>
</evidence>